<reference evidence="4" key="1">
    <citation type="journal article" date="2021" name="Nat. Microbiol.">
        <title>Cocultivation of an ultrasmall environmental parasitic bacterium with lytic ability against bacteria associated with wastewater foams.</title>
        <authorList>
            <person name="Batinovic S."/>
            <person name="Rose J.J.A."/>
            <person name="Ratcliffe J."/>
            <person name="Seviour R.J."/>
            <person name="Petrovski S."/>
        </authorList>
    </citation>
    <scope>NUCLEOTIDE SEQUENCE</scope>
    <source>
        <strain evidence="4">CON44</strain>
    </source>
</reference>
<dbReference type="AlphaFoldDB" id="A0A857LW74"/>
<dbReference type="EMBL" id="CP045810">
    <property type="protein sequence ID" value="QHN40553.1"/>
    <property type="molecule type" value="Genomic_DNA"/>
</dbReference>
<dbReference type="GO" id="GO:0003824">
    <property type="term" value="F:catalytic activity"/>
    <property type="evidence" value="ECO:0007669"/>
    <property type="project" value="InterPro"/>
</dbReference>
<evidence type="ECO:0000313" key="4">
    <source>
        <dbReference type="EMBL" id="QHN40553.1"/>
    </source>
</evidence>
<dbReference type="PANTHER" id="PTHR42796">
    <property type="entry name" value="FUMARYLACETOACETATE HYDROLASE DOMAIN-CONTAINING PROTEIN 2A-RELATED"/>
    <property type="match status" value="1"/>
</dbReference>
<dbReference type="SUPFAM" id="SSF56529">
    <property type="entry name" value="FAH"/>
    <property type="match status" value="1"/>
</dbReference>
<proteinExistence type="inferred from homology"/>
<dbReference type="Pfam" id="PF01557">
    <property type="entry name" value="FAA_hydrolase"/>
    <property type="match status" value="1"/>
</dbReference>
<organism evidence="4">
    <name type="scientific">Gordonia amarae</name>
    <dbReference type="NCBI Taxonomy" id="36821"/>
    <lineage>
        <taxon>Bacteria</taxon>
        <taxon>Bacillati</taxon>
        <taxon>Actinomycetota</taxon>
        <taxon>Actinomycetes</taxon>
        <taxon>Mycobacteriales</taxon>
        <taxon>Gordoniaceae</taxon>
        <taxon>Gordonia</taxon>
    </lineage>
</organism>
<evidence type="ECO:0000256" key="1">
    <source>
        <dbReference type="ARBA" id="ARBA00010211"/>
    </source>
</evidence>
<evidence type="ECO:0000256" key="2">
    <source>
        <dbReference type="ARBA" id="ARBA00022723"/>
    </source>
</evidence>
<dbReference type="Gene3D" id="3.90.850.10">
    <property type="entry name" value="Fumarylacetoacetase-like, C-terminal domain"/>
    <property type="match status" value="1"/>
</dbReference>
<dbReference type="InterPro" id="IPR051121">
    <property type="entry name" value="FAH"/>
</dbReference>
<evidence type="ECO:0000259" key="3">
    <source>
        <dbReference type="Pfam" id="PF01557"/>
    </source>
</evidence>
<dbReference type="GO" id="GO:0044281">
    <property type="term" value="P:small molecule metabolic process"/>
    <property type="evidence" value="ECO:0007669"/>
    <property type="project" value="UniProtKB-ARBA"/>
</dbReference>
<dbReference type="RefSeq" id="WP_005190595.1">
    <property type="nucleotide sequence ID" value="NZ_CP045804.1"/>
</dbReference>
<dbReference type="InterPro" id="IPR036663">
    <property type="entry name" value="Fumarylacetoacetase_C_sf"/>
</dbReference>
<keyword evidence="2" id="KW-0479">Metal-binding</keyword>
<name>A0A857LW74_9ACTN</name>
<protein>
    <submittedName>
        <fullName evidence="4">Fumarylacetoacetase</fullName>
    </submittedName>
</protein>
<sequence length="319" mass="34283">MSIPVLRTPDAWWVALGDDRVRRIDTDAQTTALLLADREAIIAARDGDGPTTDVAALSLISPVTTPCRVVAQMTNYATHVRDSGMDPATVPLTFFRKASGSVTGPHSDIVKPAHVSLLDYEVEIGLVIGEPIPVGTSIAAGPGLPPQVAALVITNDVSARDIQLPKTQFYEAKSYPTFTPAGPVLLLLEEGDGSRFTDLRLRLEVNGEIRQDSTVADMIYRPHEALSALARFQYLDTGDLVLTGTPGGTALKAPPKPIEIIGSLLPPAVKWKTFFKRQANNPRYLHDGDVIETSIATADLALDLGVQRNTVRFTADTPS</sequence>
<dbReference type="GO" id="GO:0046872">
    <property type="term" value="F:metal ion binding"/>
    <property type="evidence" value="ECO:0007669"/>
    <property type="project" value="UniProtKB-KW"/>
</dbReference>
<dbReference type="PANTHER" id="PTHR42796:SF4">
    <property type="entry name" value="FUMARYLACETOACETATE HYDROLASE DOMAIN-CONTAINING PROTEIN 2A"/>
    <property type="match status" value="1"/>
</dbReference>
<dbReference type="InterPro" id="IPR011234">
    <property type="entry name" value="Fumarylacetoacetase-like_C"/>
</dbReference>
<comment type="similarity">
    <text evidence="1">Belongs to the FAH family.</text>
</comment>
<accession>A0A857LW74</accession>
<gene>
    <name evidence="4" type="ORF">GII30_16640</name>
</gene>
<feature type="domain" description="Fumarylacetoacetase-like C-terminal" evidence="3">
    <location>
        <begin position="69"/>
        <end position="312"/>
    </location>
</feature>